<organism evidence="2 3">
    <name type="scientific">Bacteroides faecichinchillae</name>
    <dbReference type="NCBI Taxonomy" id="871325"/>
    <lineage>
        <taxon>Bacteria</taxon>
        <taxon>Pseudomonadati</taxon>
        <taxon>Bacteroidota</taxon>
        <taxon>Bacteroidia</taxon>
        <taxon>Bacteroidales</taxon>
        <taxon>Bacteroidaceae</taxon>
        <taxon>Bacteroides</taxon>
    </lineage>
</organism>
<keyword evidence="3" id="KW-1185">Reference proteome</keyword>
<keyword evidence="1" id="KW-0472">Membrane</keyword>
<dbReference type="EMBL" id="FQVD01000001">
    <property type="protein sequence ID" value="SHE32061.1"/>
    <property type="molecule type" value="Genomic_DNA"/>
</dbReference>
<sequence length="78" mass="9397">MNKNRQILLTIYDQPCFSSKMVHFIAFLSFLLLLMLLKSYIKKRWHLFPSINSPKISLSKVEYASLLYFLHYIRSQRI</sequence>
<feature type="transmembrane region" description="Helical" evidence="1">
    <location>
        <begin position="20"/>
        <end position="37"/>
    </location>
</feature>
<dbReference type="Proteomes" id="UP000184436">
    <property type="component" value="Unassembled WGS sequence"/>
</dbReference>
<dbReference type="STRING" id="871325.SAMN05444349_101147"/>
<name>A0A1M4SIM6_9BACE</name>
<keyword evidence="1" id="KW-0812">Transmembrane</keyword>
<accession>A0A1M4SIM6</accession>
<gene>
    <name evidence="2" type="ORF">SAMN05444349_101147</name>
</gene>
<reference evidence="2 3" key="1">
    <citation type="submission" date="2016-11" db="EMBL/GenBank/DDBJ databases">
        <authorList>
            <person name="Jaros S."/>
            <person name="Januszkiewicz K."/>
            <person name="Wedrychowicz H."/>
        </authorList>
    </citation>
    <scope>NUCLEOTIDE SEQUENCE [LARGE SCALE GENOMIC DNA]</scope>
    <source>
        <strain evidence="2 3">DSM 26883</strain>
    </source>
</reference>
<keyword evidence="1" id="KW-1133">Transmembrane helix</keyword>
<dbReference type="AlphaFoldDB" id="A0A1M4SIM6"/>
<protein>
    <submittedName>
        <fullName evidence="2">Uncharacterized protein</fullName>
    </submittedName>
</protein>
<evidence type="ECO:0000256" key="1">
    <source>
        <dbReference type="SAM" id="Phobius"/>
    </source>
</evidence>
<proteinExistence type="predicted"/>
<evidence type="ECO:0000313" key="3">
    <source>
        <dbReference type="Proteomes" id="UP000184436"/>
    </source>
</evidence>
<evidence type="ECO:0000313" key="2">
    <source>
        <dbReference type="EMBL" id="SHE32061.1"/>
    </source>
</evidence>